<dbReference type="SUPFAM" id="SSF51161">
    <property type="entry name" value="Trimeric LpxA-like enzymes"/>
    <property type="match status" value="3"/>
</dbReference>
<dbReference type="InterPro" id="IPR013216">
    <property type="entry name" value="Methyltransf_11"/>
</dbReference>
<dbReference type="InterPro" id="IPR001242">
    <property type="entry name" value="Condensation_dom"/>
</dbReference>
<evidence type="ECO:0000256" key="3">
    <source>
        <dbReference type="SAM" id="Phobius"/>
    </source>
</evidence>
<sequence>MNIRLHLVGRSSAIAPLYGKILGSQFCVLETGYVMGLLEQEGSRLGLTFLENTHNDSITRNILNMDEDDTHCCFKISSFEQHISNNVQNDNHQCVIYLKSVNNNKDQWFIYNKEKDIVTSLDVETETKQEEISLFFNDDDDAKIIFHDCQGAIFFVGRSENTINIGKMSHLLMDHCLEMNIGMCPIGTRISFPKQINNVLDTILTDEKLNGSNILHTLLIGKISNKQKREHTISKVKSMPSWSETLRIYLTKKLPMYMIPSHFISVSSFPLSPNGKIDRKGLPQISLSVLQQEDTYKAPNTELEKTIANIWQEILYTNRLIIQHDDRKSNKLPSIANVSGIDSQKSFLISTTASFFSVGGNSLLLLKIYQYYQSIYNFEIEALSIRPFFEYNTIVEHAKLLETIIIDGAQLKQWHTLNINEGIASYVQERIFLDEQVRFCEQTAIYNQLIILRVTNGLLSVNRLLHAVCYVLSKHKTLRTSLVFNAEDSILKQSITDKHLTFTLAAEQTFKSETEFHNIISQINTNPNLFDLSSGCVFYCQILRQLMAPDENYDKEMITNSDVLVIAFHHVATDQSSDSIFLNDLCNTYNSNIAWLDNDESLQYIDYSIHERLIDMTPSREFWRSQLNGFNPECRLLLPVDRHCLQSDQRSGYASISHISFDNKTAASFLDYASSRQVTPFQLGLATLFVFLFKLTYRQNDLCISCLNANRYKTELQNMIGMFVSTLPYRMQLGPQWPFDEVVKYVQEKCLSILQHSHYPLQHVLRDFHLNQSTVPFLQTVFDFITESSVNDQFTFDDVVLQPVSLQQSSEVAKFDFTSRFVYNPISDDNILSCSFICSLDLFEDTTVTKMLQRFQYLFEQLFSLDISVNQTDLVVLPIAKLTLILPDEVNEMQQIAFYRQSNVVNEAPASFAQARIWLDERIRFDPDKPQIAIYNMPFVYRLQSNHTLSVKQLRQVLQLTVNKHVSLHTSLYFDTQKNLLMQRIITNEDKNNDNMFTIIETAYETDEQLNEILHDENRKPYLFHLDQGLVFRCHLVYYRQISLNHLLSGKDLLIFNFHHALFDFSSMEMFLHDLNQAYTTGQLLYDANTDLRYLDYAVIEQQMSMTGASMFWLDTLHDCKLDQPLSLPFDRYRLSNEHRTGRGTSISFDFGQDLSHDFLVYASSNNIPLEHLTFAIYFIFLFKLTNGQTDLCLAMNINNHRYRDELKSIIGLFENIIPLRCQLDPHWCFHQLLEHVQETTTSSKRYSYFPLQRILNQYLHISNHAFLDTSLEFISCKTNNDNNAIMIGDSQLVPESFSFHINEDEILSASDFSLSVHHDMNMNQLSCTINASLDLFNRDTVEKISQRFHCILHQSSASMVDNQINKPIYELSLILSNEQYLMQSLNNTEISFPSSPVTCIHHEFVHQVMKHPQKLAVELDDQSLTYCELLHYVQILSLTLLNEYHVFPGEIVCQCVERSLSMVIGIMGIEMAGGVYCPLSPRDPKHRLHALIQQTQSCLVLVHHLTKTQFDQDVVSLDTDSVLRSHAAECVIDLNRLSKVATVSDDVAYIIFTSGSTGTPKAAQTRHRNFTNFVRSIQNAGVINEQDTVSQICAPTYDVHVMEIMGSLLLCATVVMLHPYGNMDFEYLAHTLQHKQITCLAPVPTFLNYICDFLAHSNHYDLSSVRSLCIGGEPFSQKLVHRLRSLIKSEFYMHNIYAPAECTIVSICHRVDTNSVENNIPLGSVLANEQCKVLDILLQPAAIGEVHELFIGGVGVFAGYLARDDLTAKALVEIDGELFYRTGDLVRIDNNGLLHYQGRKDHQIKLRGQRIELGEIERCLLNITSISACVVIKWNDDHLVAYAQSSYVNEEELREHCQSHLPPHMIPSMFIILDKLPLNPNGKIDRKLLPSPEFSSLTDNIDGNVPRNTLEQQLQNIFSQAFHIESPHVEIPFGQLGGTSLGAIHALTLIRQQISNKVDIGLLFTNPSIRQLAIAIESLLVFEELQEIVFTTDQSHEAYARFSPSFVIESVGIALLVCQWFLPVMVIHRWCPFLFPVLPAFHLLFYAICSHLLSPRNINDDNVFSWSFYRWWFLDRLWNNNTFWLQHILGTPLYNYYLRLCGARISLDTHIYTTTIDAPWLLEIEDESWIANETYLNCLYFNDNNTFKLTPIRIGSNCSIGTRSVLFDGVDMQNNIIVQPMSSVTGFIVSETVVDGEEHKSLPSDISIVQSNRSLSIWHKIYQIIVIISIICIHYALVIMVYKVYSVRQIPLPIIIAFCWTLWSIFGCFISLLLLKFVVGPCAAGEIYPIASRLYLQKIWLRQLVVSSFHHAWLLPTGYDYLYPYVLRWLGAHIEENVKLAEIDTFLSCPTNLLKLEMGVTTFGGILIVPTELTPSGDHRVDQIILGSHTNLANGCSILPGSCLASETMIGNLTRISRETKSKYGEVFMGVPARTMPFQMPPRLETQDQIEIIPFWHTCLSHFVSKCLLLSIYSFGGLAAGSIIHTILICGLYRCRSYIRYQIIEQIITRISQDHAQFICPILGNTQWLIRLFRAYGARIGENTIMPAMSSITDYHLMTIGDDVRFNVLTQIQGHSFEQRILKLAPVSIGNSTILMSYSIVMPGCKLMGNNRLYPLTLIMKNDQLSPDTHWKGVPAQSYTVNAGLSRPTIVHNDLVKYQQGYDTINKFFLWYERIASIYTNVNELQFMNYGYADIDEYIDDHTGYYSKKLYEQVLASVTLTDKNVLEINCGRGAGAAWCVHTHAPYSCIGIDPSQDIINLCQRLYSTNPRLSFVAADATKHLPFENESIDIILCIEATHAFDEPTAITQFANEVARVLRPNGYLLWCDFCYMNGSDTSIYDLIPNDELIIEEKINITKNVLHALDIQNKSRTDFIQRYIQPEEQEYFRLFAGLPGTQVYEDMRQGRSQYWRVVFRKKTTTNMPVV</sequence>
<dbReference type="InterPro" id="IPR011004">
    <property type="entry name" value="Trimer_LpxA-like_sf"/>
</dbReference>
<dbReference type="Gene3D" id="3.30.559.10">
    <property type="entry name" value="Chloramphenicol acetyltransferase-like domain"/>
    <property type="match status" value="2"/>
</dbReference>
<dbReference type="PANTHER" id="PTHR45527:SF1">
    <property type="entry name" value="FATTY ACID SYNTHASE"/>
    <property type="match status" value="1"/>
</dbReference>
<dbReference type="InterPro" id="IPR042099">
    <property type="entry name" value="ANL_N_sf"/>
</dbReference>
<dbReference type="InterPro" id="IPR009081">
    <property type="entry name" value="PP-bd_ACP"/>
</dbReference>
<accession>A0A818WG50</accession>
<feature type="transmembrane region" description="Helical" evidence="3">
    <location>
        <begin position="2222"/>
        <end position="2243"/>
    </location>
</feature>
<keyword evidence="3" id="KW-1133">Transmembrane helix</keyword>
<evidence type="ECO:0000256" key="2">
    <source>
        <dbReference type="ARBA" id="ARBA00022553"/>
    </source>
</evidence>
<dbReference type="Gene3D" id="1.10.1200.10">
    <property type="entry name" value="ACP-like"/>
    <property type="match status" value="2"/>
</dbReference>
<dbReference type="InterPro" id="IPR036736">
    <property type="entry name" value="ACP-like_sf"/>
</dbReference>
<name>A0A818WG50_9BILA</name>
<dbReference type="CDD" id="cd02440">
    <property type="entry name" value="AdoMet_MTases"/>
    <property type="match status" value="1"/>
</dbReference>
<dbReference type="PROSITE" id="PS00455">
    <property type="entry name" value="AMP_BINDING"/>
    <property type="match status" value="1"/>
</dbReference>
<dbReference type="Gene3D" id="3.40.50.12780">
    <property type="entry name" value="N-terminal domain of ligase-like"/>
    <property type="match status" value="1"/>
</dbReference>
<dbReference type="Gene3D" id="3.30.559.30">
    <property type="entry name" value="Nonribosomal peptide synthetase, condensation domain"/>
    <property type="match status" value="2"/>
</dbReference>
<reference evidence="5" key="1">
    <citation type="submission" date="2021-02" db="EMBL/GenBank/DDBJ databases">
        <authorList>
            <person name="Nowell W R."/>
        </authorList>
    </citation>
    <scope>NUCLEOTIDE SEQUENCE</scope>
</reference>
<dbReference type="InterPro" id="IPR029063">
    <property type="entry name" value="SAM-dependent_MTases_sf"/>
</dbReference>
<dbReference type="PANTHER" id="PTHR45527">
    <property type="entry name" value="NONRIBOSOMAL PEPTIDE SYNTHETASE"/>
    <property type="match status" value="1"/>
</dbReference>
<dbReference type="GO" id="GO:0043041">
    <property type="term" value="P:amino acid activation for nonribosomal peptide biosynthetic process"/>
    <property type="evidence" value="ECO:0007669"/>
    <property type="project" value="TreeGrafter"/>
</dbReference>
<dbReference type="Proteomes" id="UP000663868">
    <property type="component" value="Unassembled WGS sequence"/>
</dbReference>
<dbReference type="InterPro" id="IPR020845">
    <property type="entry name" value="AMP-binding_CS"/>
</dbReference>
<dbReference type="InterPro" id="IPR023213">
    <property type="entry name" value="CAT-like_dom_sf"/>
</dbReference>
<dbReference type="Pfam" id="PF08241">
    <property type="entry name" value="Methyltransf_11"/>
    <property type="match status" value="1"/>
</dbReference>
<feature type="domain" description="Carrier" evidence="4">
    <location>
        <begin position="1906"/>
        <end position="1981"/>
    </location>
</feature>
<evidence type="ECO:0000259" key="4">
    <source>
        <dbReference type="PROSITE" id="PS50075"/>
    </source>
</evidence>
<dbReference type="GO" id="GO:0008757">
    <property type="term" value="F:S-adenosylmethionine-dependent methyltransferase activity"/>
    <property type="evidence" value="ECO:0007669"/>
    <property type="project" value="InterPro"/>
</dbReference>
<keyword evidence="1" id="KW-0596">Phosphopantetheine</keyword>
<dbReference type="SUPFAM" id="SSF53335">
    <property type="entry name" value="S-adenosyl-L-methionine-dependent methyltransferases"/>
    <property type="match status" value="1"/>
</dbReference>
<dbReference type="GO" id="GO:0047527">
    <property type="term" value="F:2,3-dihydroxybenzoate-serine ligase activity"/>
    <property type="evidence" value="ECO:0007669"/>
    <property type="project" value="TreeGrafter"/>
</dbReference>
<dbReference type="GO" id="GO:0009366">
    <property type="term" value="C:enterobactin synthetase complex"/>
    <property type="evidence" value="ECO:0007669"/>
    <property type="project" value="TreeGrafter"/>
</dbReference>
<dbReference type="Pfam" id="PF00668">
    <property type="entry name" value="Condensation"/>
    <property type="match status" value="2"/>
</dbReference>
<dbReference type="InterPro" id="IPR045851">
    <property type="entry name" value="AMP-bd_C_sf"/>
</dbReference>
<organism evidence="5 6">
    <name type="scientific">Adineta steineri</name>
    <dbReference type="NCBI Taxonomy" id="433720"/>
    <lineage>
        <taxon>Eukaryota</taxon>
        <taxon>Metazoa</taxon>
        <taxon>Spiralia</taxon>
        <taxon>Gnathifera</taxon>
        <taxon>Rotifera</taxon>
        <taxon>Eurotatoria</taxon>
        <taxon>Bdelloidea</taxon>
        <taxon>Adinetida</taxon>
        <taxon>Adinetidae</taxon>
        <taxon>Adineta</taxon>
    </lineage>
</organism>
<dbReference type="Gene3D" id="2.160.10.10">
    <property type="entry name" value="Hexapeptide repeat proteins"/>
    <property type="match status" value="2"/>
</dbReference>
<feature type="transmembrane region" description="Helical" evidence="3">
    <location>
        <begin position="2255"/>
        <end position="2280"/>
    </location>
</feature>
<dbReference type="InterPro" id="IPR000873">
    <property type="entry name" value="AMP-dep_synth/lig_dom"/>
</dbReference>
<dbReference type="GO" id="GO:0009239">
    <property type="term" value="P:enterobactin biosynthetic process"/>
    <property type="evidence" value="ECO:0007669"/>
    <property type="project" value="TreeGrafter"/>
</dbReference>
<comment type="caution">
    <text evidence="5">The sequence shown here is derived from an EMBL/GenBank/DDBJ whole genome shotgun (WGS) entry which is preliminary data.</text>
</comment>
<dbReference type="Pfam" id="PF00501">
    <property type="entry name" value="AMP-binding"/>
    <property type="match status" value="1"/>
</dbReference>
<dbReference type="GO" id="GO:0005829">
    <property type="term" value="C:cytosol"/>
    <property type="evidence" value="ECO:0007669"/>
    <property type="project" value="TreeGrafter"/>
</dbReference>
<dbReference type="Gene3D" id="3.40.50.150">
    <property type="entry name" value="Vaccinia Virus protein VP39"/>
    <property type="match status" value="1"/>
</dbReference>
<dbReference type="CDD" id="cd05930">
    <property type="entry name" value="A_NRPS"/>
    <property type="match status" value="1"/>
</dbReference>
<dbReference type="PROSITE" id="PS50075">
    <property type="entry name" value="CARRIER"/>
    <property type="match status" value="1"/>
</dbReference>
<evidence type="ECO:0000313" key="6">
    <source>
        <dbReference type="Proteomes" id="UP000663868"/>
    </source>
</evidence>
<dbReference type="SUPFAM" id="SSF47336">
    <property type="entry name" value="ACP-like"/>
    <property type="match status" value="1"/>
</dbReference>
<dbReference type="SUPFAM" id="SSF52777">
    <property type="entry name" value="CoA-dependent acyltransferases"/>
    <property type="match status" value="4"/>
</dbReference>
<evidence type="ECO:0000256" key="1">
    <source>
        <dbReference type="ARBA" id="ARBA00022450"/>
    </source>
</evidence>
<feature type="transmembrane region" description="Helical" evidence="3">
    <location>
        <begin position="2471"/>
        <end position="2494"/>
    </location>
</feature>
<evidence type="ECO:0000313" key="5">
    <source>
        <dbReference type="EMBL" id="CAF3725724.1"/>
    </source>
</evidence>
<proteinExistence type="predicted"/>
<feature type="transmembrane region" description="Helical" evidence="3">
    <location>
        <begin position="2034"/>
        <end position="2054"/>
    </location>
</feature>
<keyword evidence="2" id="KW-0597">Phosphoprotein</keyword>
<dbReference type="EMBL" id="CAJOBB010000660">
    <property type="protein sequence ID" value="CAF3725724.1"/>
    <property type="molecule type" value="Genomic_DNA"/>
</dbReference>
<dbReference type="SUPFAM" id="SSF56801">
    <property type="entry name" value="Acetyl-CoA synthetase-like"/>
    <property type="match status" value="2"/>
</dbReference>
<gene>
    <name evidence="5" type="ORF">KXQ929_LOCUS12712</name>
</gene>
<dbReference type="InterPro" id="IPR025110">
    <property type="entry name" value="AMP-bd_C"/>
</dbReference>
<protein>
    <recommendedName>
        <fullName evidence="4">Carrier domain-containing protein</fullName>
    </recommendedName>
</protein>
<dbReference type="Pfam" id="PF13193">
    <property type="entry name" value="AMP-binding_C"/>
    <property type="match status" value="1"/>
</dbReference>
<dbReference type="Gene3D" id="3.30.300.30">
    <property type="match status" value="2"/>
</dbReference>
<dbReference type="GO" id="GO:0031177">
    <property type="term" value="F:phosphopantetheine binding"/>
    <property type="evidence" value="ECO:0007669"/>
    <property type="project" value="TreeGrafter"/>
</dbReference>
<keyword evidence="3" id="KW-0472">Membrane</keyword>
<dbReference type="Pfam" id="PF00550">
    <property type="entry name" value="PP-binding"/>
    <property type="match status" value="1"/>
</dbReference>
<keyword evidence="3" id="KW-0812">Transmembrane</keyword>